<organism evidence="1 2">
    <name type="scientific">Diversispora epigaea</name>
    <dbReference type="NCBI Taxonomy" id="1348612"/>
    <lineage>
        <taxon>Eukaryota</taxon>
        <taxon>Fungi</taxon>
        <taxon>Fungi incertae sedis</taxon>
        <taxon>Mucoromycota</taxon>
        <taxon>Glomeromycotina</taxon>
        <taxon>Glomeromycetes</taxon>
        <taxon>Diversisporales</taxon>
        <taxon>Diversisporaceae</taxon>
        <taxon>Diversispora</taxon>
    </lineage>
</organism>
<keyword evidence="2" id="KW-1185">Reference proteome</keyword>
<dbReference type="AlphaFoldDB" id="A0A397IPR1"/>
<dbReference type="SUPFAM" id="SSF56112">
    <property type="entry name" value="Protein kinase-like (PK-like)"/>
    <property type="match status" value="1"/>
</dbReference>
<accession>A0A397IPR1</accession>
<protein>
    <recommendedName>
        <fullName evidence="3">Protein kinase domain-containing protein</fullName>
    </recommendedName>
</protein>
<reference evidence="1 2" key="1">
    <citation type="submission" date="2018-08" db="EMBL/GenBank/DDBJ databases">
        <title>Genome and evolution of the arbuscular mycorrhizal fungus Diversispora epigaea (formerly Glomus versiforme) and its bacterial endosymbionts.</title>
        <authorList>
            <person name="Sun X."/>
            <person name="Fei Z."/>
            <person name="Harrison M."/>
        </authorList>
    </citation>
    <scope>NUCLEOTIDE SEQUENCE [LARGE SCALE GENOMIC DNA]</scope>
    <source>
        <strain evidence="1 2">IT104</strain>
    </source>
</reference>
<sequence>MIFCKSQLKFRDKNSIAIYVIIKNPTENEYMMVMNYAGYDFHPGNIVSCYITDFGLCKPVSEKDSENIFGIIPFMAPKTLNANLKSVDDF</sequence>
<dbReference type="InterPro" id="IPR011009">
    <property type="entry name" value="Kinase-like_dom_sf"/>
</dbReference>
<comment type="caution">
    <text evidence="1">The sequence shown here is derived from an EMBL/GenBank/DDBJ whole genome shotgun (WGS) entry which is preliminary data.</text>
</comment>
<evidence type="ECO:0008006" key="3">
    <source>
        <dbReference type="Google" id="ProtNLM"/>
    </source>
</evidence>
<evidence type="ECO:0000313" key="1">
    <source>
        <dbReference type="EMBL" id="RHZ76238.1"/>
    </source>
</evidence>
<proteinExistence type="predicted"/>
<dbReference type="EMBL" id="PQFF01000187">
    <property type="protein sequence ID" value="RHZ76238.1"/>
    <property type="molecule type" value="Genomic_DNA"/>
</dbReference>
<gene>
    <name evidence="1" type="ORF">Glove_199g11</name>
</gene>
<evidence type="ECO:0000313" key="2">
    <source>
        <dbReference type="Proteomes" id="UP000266861"/>
    </source>
</evidence>
<name>A0A397IPR1_9GLOM</name>
<dbReference type="Proteomes" id="UP000266861">
    <property type="component" value="Unassembled WGS sequence"/>
</dbReference>